<dbReference type="SMART" id="SM00481">
    <property type="entry name" value="POLIIIAc"/>
    <property type="match status" value="1"/>
</dbReference>
<evidence type="ECO:0000313" key="3">
    <source>
        <dbReference type="Proteomes" id="UP001596310"/>
    </source>
</evidence>
<organism evidence="2 3">
    <name type="scientific">Lapidilactobacillus achengensis</name>
    <dbReference type="NCBI Taxonomy" id="2486000"/>
    <lineage>
        <taxon>Bacteria</taxon>
        <taxon>Bacillati</taxon>
        <taxon>Bacillota</taxon>
        <taxon>Bacilli</taxon>
        <taxon>Lactobacillales</taxon>
        <taxon>Lactobacillaceae</taxon>
        <taxon>Lapidilactobacillus</taxon>
    </lineage>
</organism>
<keyword evidence="3" id="KW-1185">Reference proteome</keyword>
<sequence>MSDYYLTELHAHTKHSDGHFTTAELLAKAQAFGYEILAITDHNTSAALRDCQKLAATTKLVILPGMEWTTFYGHLLVWGAREFVDWRPVTPATIDAALRQLKAVGGITACAHPYAVGSPLCTGCRWDFPVHDQQLLDFVEVWNGAAPDQSRRSQQAYQLWLTRLAAGQRVAASAGRDWHDDEPATKNTALLYLGCQERTTSNALRNLAQGNFYLSLGPRLTLALTQNGQTYEMGATLATGPALVQLTFQATAQAKMRQFGFAAQRVRIFQNETVSCDIPWPPDTPLELPVLLKVGYLRVELWGTARGQTQQQLLVLANPFYVR</sequence>
<proteinExistence type="predicted"/>
<dbReference type="PANTHER" id="PTHR42924">
    <property type="entry name" value="EXONUCLEASE"/>
    <property type="match status" value="1"/>
</dbReference>
<accession>A0ABW1ULY6</accession>
<dbReference type="InterPro" id="IPR004013">
    <property type="entry name" value="PHP_dom"/>
</dbReference>
<dbReference type="InterPro" id="IPR052018">
    <property type="entry name" value="PHP_domain"/>
</dbReference>
<dbReference type="InterPro" id="IPR016195">
    <property type="entry name" value="Pol/histidinol_Pase-like"/>
</dbReference>
<gene>
    <name evidence="2" type="ORF">ACFQHW_03910</name>
</gene>
<feature type="domain" description="Polymerase/histidinol phosphatase N-terminal" evidence="1">
    <location>
        <begin position="7"/>
        <end position="72"/>
    </location>
</feature>
<dbReference type="Pfam" id="PF02811">
    <property type="entry name" value="PHP"/>
    <property type="match status" value="1"/>
</dbReference>
<reference evidence="3" key="1">
    <citation type="journal article" date="2019" name="Int. J. Syst. Evol. Microbiol.">
        <title>The Global Catalogue of Microorganisms (GCM) 10K type strain sequencing project: providing services to taxonomists for standard genome sequencing and annotation.</title>
        <authorList>
            <consortium name="The Broad Institute Genomics Platform"/>
            <consortium name="The Broad Institute Genome Sequencing Center for Infectious Disease"/>
            <person name="Wu L."/>
            <person name="Ma J."/>
        </authorList>
    </citation>
    <scope>NUCLEOTIDE SEQUENCE [LARGE SCALE GENOMIC DNA]</scope>
    <source>
        <strain evidence="3">CCM 8897</strain>
    </source>
</reference>
<evidence type="ECO:0000259" key="1">
    <source>
        <dbReference type="SMART" id="SM00481"/>
    </source>
</evidence>
<dbReference type="Gene3D" id="3.20.20.140">
    <property type="entry name" value="Metal-dependent hydrolases"/>
    <property type="match status" value="1"/>
</dbReference>
<name>A0ABW1ULY6_9LACO</name>
<evidence type="ECO:0000313" key="2">
    <source>
        <dbReference type="EMBL" id="MFC6314711.1"/>
    </source>
</evidence>
<dbReference type="PANTHER" id="PTHR42924:SF3">
    <property type="entry name" value="POLYMERASE_HISTIDINOL PHOSPHATASE N-TERMINAL DOMAIN-CONTAINING PROTEIN"/>
    <property type="match status" value="1"/>
</dbReference>
<dbReference type="Proteomes" id="UP001596310">
    <property type="component" value="Unassembled WGS sequence"/>
</dbReference>
<dbReference type="InterPro" id="IPR003141">
    <property type="entry name" value="Pol/His_phosphatase_N"/>
</dbReference>
<dbReference type="EMBL" id="JBHSSM010000014">
    <property type="protein sequence ID" value="MFC6314711.1"/>
    <property type="molecule type" value="Genomic_DNA"/>
</dbReference>
<dbReference type="SUPFAM" id="SSF89550">
    <property type="entry name" value="PHP domain-like"/>
    <property type="match status" value="1"/>
</dbReference>
<protein>
    <submittedName>
        <fullName evidence="2">CehA/McbA family metallohydrolase</fullName>
    </submittedName>
</protein>
<dbReference type="RefSeq" id="WP_125599399.1">
    <property type="nucleotide sequence ID" value="NZ_JBHSSM010000014.1"/>
</dbReference>
<comment type="caution">
    <text evidence="2">The sequence shown here is derived from an EMBL/GenBank/DDBJ whole genome shotgun (WGS) entry which is preliminary data.</text>
</comment>
<dbReference type="NCBIfam" id="NF038032">
    <property type="entry name" value="CehA_McbA_metalo"/>
    <property type="match status" value="1"/>
</dbReference>